<dbReference type="PANTHER" id="PTHR43037:SF5">
    <property type="entry name" value="FERULOYL ESTERASE"/>
    <property type="match status" value="1"/>
</dbReference>
<dbReference type="Gene3D" id="3.40.50.1820">
    <property type="entry name" value="alpha/beta hydrolase"/>
    <property type="match status" value="1"/>
</dbReference>
<feature type="chain" id="PRO_5046835168" evidence="3">
    <location>
        <begin position="24"/>
        <end position="276"/>
    </location>
</feature>
<reference evidence="4 5" key="1">
    <citation type="submission" date="2024-08" db="EMBL/GenBank/DDBJ databases">
        <title>Tateyamaria sp. nov., isolated from marine algae.</title>
        <authorList>
            <person name="Choi B.J."/>
            <person name="Kim J.M."/>
            <person name="Lee J.K."/>
            <person name="Choi D.G."/>
            <person name="Bayburt H."/>
            <person name="Baek J.H."/>
            <person name="Han D.M."/>
            <person name="Jeon C.O."/>
        </authorList>
    </citation>
    <scope>NUCLEOTIDE SEQUENCE [LARGE SCALE GENOMIC DNA]</scope>
    <source>
        <strain evidence="4 5">KMU-156</strain>
    </source>
</reference>
<evidence type="ECO:0000256" key="1">
    <source>
        <dbReference type="ARBA" id="ARBA00022729"/>
    </source>
</evidence>
<feature type="signal peptide" evidence="3">
    <location>
        <begin position="1"/>
        <end position="23"/>
    </location>
</feature>
<dbReference type="EMBL" id="JBHDIY010000002">
    <property type="protein sequence ID" value="MFL4469853.1"/>
    <property type="molecule type" value="Genomic_DNA"/>
</dbReference>
<protein>
    <submittedName>
        <fullName evidence="4">PHB depolymerase family esterase</fullName>
    </submittedName>
</protein>
<evidence type="ECO:0000256" key="2">
    <source>
        <dbReference type="ARBA" id="ARBA00022801"/>
    </source>
</evidence>
<keyword evidence="2" id="KW-0378">Hydrolase</keyword>
<accession>A0ABW8URV3</accession>
<organism evidence="4 5">
    <name type="scientific">Tateyamaria armeniaca</name>
    <dbReference type="NCBI Taxonomy" id="2518930"/>
    <lineage>
        <taxon>Bacteria</taxon>
        <taxon>Pseudomonadati</taxon>
        <taxon>Pseudomonadota</taxon>
        <taxon>Alphaproteobacteria</taxon>
        <taxon>Rhodobacterales</taxon>
        <taxon>Roseobacteraceae</taxon>
        <taxon>Tateyamaria</taxon>
    </lineage>
</organism>
<keyword evidence="5" id="KW-1185">Reference proteome</keyword>
<evidence type="ECO:0000256" key="3">
    <source>
        <dbReference type="SAM" id="SignalP"/>
    </source>
</evidence>
<sequence length="276" mass="30373">MRLFALPLIFSMILFGKTLTAQTGTCGDADTPCSVESGDYYMAMPDSAPKGLVIHLHGAGARASGLLNSGMAREALARGYAFVAPEGYHPNSRFVRNWSVRANESFFERDDALFLREVLADVRAKTGVTDEPVLLAGFSRGGSMVWDIACHDPEFATAYAPLAGAFWDDLPEVCAAPVMLFHTHGWNDRTVPLEGRSFRDGQVVQGDVWASLKVLRETNGCDARQPERNSFEGDLWFRHWTDCTAGKIELMLHKGGHGAPKGWATRMLDWFEAQTG</sequence>
<proteinExistence type="predicted"/>
<comment type="caution">
    <text evidence="4">The sequence shown here is derived from an EMBL/GenBank/DDBJ whole genome shotgun (WGS) entry which is preliminary data.</text>
</comment>
<dbReference type="InterPro" id="IPR029058">
    <property type="entry name" value="AB_hydrolase_fold"/>
</dbReference>
<evidence type="ECO:0000313" key="5">
    <source>
        <dbReference type="Proteomes" id="UP001627408"/>
    </source>
</evidence>
<evidence type="ECO:0000313" key="4">
    <source>
        <dbReference type="EMBL" id="MFL4469853.1"/>
    </source>
</evidence>
<dbReference type="InterPro" id="IPR050955">
    <property type="entry name" value="Plant_Biomass_Hydrol_Est"/>
</dbReference>
<keyword evidence="1 3" id="KW-0732">Signal</keyword>
<dbReference type="PANTHER" id="PTHR43037">
    <property type="entry name" value="UNNAMED PRODUCT-RELATED"/>
    <property type="match status" value="1"/>
</dbReference>
<dbReference type="Proteomes" id="UP001627408">
    <property type="component" value="Unassembled WGS sequence"/>
</dbReference>
<dbReference type="SUPFAM" id="SSF53474">
    <property type="entry name" value="alpha/beta-Hydrolases"/>
    <property type="match status" value="1"/>
</dbReference>
<dbReference type="RefSeq" id="WP_407591752.1">
    <property type="nucleotide sequence ID" value="NZ_JBHDIY010000002.1"/>
</dbReference>
<name>A0ABW8URV3_9RHOB</name>
<gene>
    <name evidence="4" type="ORF">ACERZ8_08245</name>
</gene>